<keyword evidence="3 6" id="KW-0378">Hydrolase</keyword>
<dbReference type="PANTHER" id="PTHR46233:SF3">
    <property type="entry name" value="HYDROXYACYLGLUTATHIONE HYDROLASE GLOC"/>
    <property type="match status" value="1"/>
</dbReference>
<name>A0A1R1MLD6_9BACT</name>
<keyword evidence="7" id="KW-1185">Reference proteome</keyword>
<dbReference type="SUPFAM" id="SSF56281">
    <property type="entry name" value="Metallo-hydrolase/oxidoreductase"/>
    <property type="match status" value="1"/>
</dbReference>
<sequence>MVVKIFPLGLLTVNTLFVYDPESKEGMIVDPAGELDEIVGVADRNDVKVNYIVNTHEHPDHVAKNAWAKIEFSDAELLMHPAAAESINRWIESDFGRSIGAEYSPPPDRTINDGDVLEIGKYKFKVFHTPGHSPGSISLFNEDDNFVIVGDLIFKGSIGRYDLPGSDYETLKKSIVRLLDKLNKDTVIIPGHGPTTTVKQELLDNPFIREFII</sequence>
<dbReference type="GO" id="GO:0016787">
    <property type="term" value="F:hydrolase activity"/>
    <property type="evidence" value="ECO:0007669"/>
    <property type="project" value="UniProtKB-KW"/>
</dbReference>
<dbReference type="Gene3D" id="3.60.15.10">
    <property type="entry name" value="Ribonuclease Z/Hydroxyacylglutathione hydrolase-like"/>
    <property type="match status" value="1"/>
</dbReference>
<dbReference type="InterPro" id="IPR036866">
    <property type="entry name" value="RibonucZ/Hydroxyglut_hydro"/>
</dbReference>
<evidence type="ECO:0000313" key="6">
    <source>
        <dbReference type="EMBL" id="OMH40569.1"/>
    </source>
</evidence>
<proteinExistence type="predicted"/>
<keyword evidence="2" id="KW-0479">Metal-binding</keyword>
<dbReference type="SMART" id="SM00849">
    <property type="entry name" value="Lactamase_B"/>
    <property type="match status" value="1"/>
</dbReference>
<dbReference type="OrthoDB" id="9802248at2"/>
<evidence type="ECO:0000256" key="3">
    <source>
        <dbReference type="ARBA" id="ARBA00022801"/>
    </source>
</evidence>
<keyword evidence="4" id="KW-0862">Zinc</keyword>
<dbReference type="InterPro" id="IPR001279">
    <property type="entry name" value="Metallo-B-lactamas"/>
</dbReference>
<reference evidence="6 7" key="1">
    <citation type="submission" date="2016-10" db="EMBL/GenBank/DDBJ databases">
        <title>Genome sequence of a sulfur-reducing bacterium Desulfurobacterium indicum K6013.</title>
        <authorList>
            <person name="Cao J."/>
            <person name="Shao Z."/>
            <person name="Alain K."/>
            <person name="Jebbar M."/>
        </authorList>
    </citation>
    <scope>NUCLEOTIDE SEQUENCE [LARGE SCALE GENOMIC DNA]</scope>
    <source>
        <strain evidence="6 7">K6013</strain>
    </source>
</reference>
<feature type="domain" description="Metallo-beta-lactamase" evidence="5">
    <location>
        <begin position="12"/>
        <end position="192"/>
    </location>
</feature>
<dbReference type="InterPro" id="IPR051453">
    <property type="entry name" value="MBL_Glyoxalase_II"/>
</dbReference>
<dbReference type="EMBL" id="MOEN01000013">
    <property type="protein sequence ID" value="OMH40569.1"/>
    <property type="molecule type" value="Genomic_DNA"/>
</dbReference>
<dbReference type="AlphaFoldDB" id="A0A1R1MLD6"/>
<protein>
    <submittedName>
        <fullName evidence="6">MBL fold metallo-hydrolase</fullName>
    </submittedName>
</protein>
<dbReference type="PANTHER" id="PTHR46233">
    <property type="entry name" value="HYDROXYACYLGLUTATHIONE HYDROLASE GLOC"/>
    <property type="match status" value="1"/>
</dbReference>
<accession>A0A1R1MLD6</accession>
<evidence type="ECO:0000256" key="4">
    <source>
        <dbReference type="ARBA" id="ARBA00022833"/>
    </source>
</evidence>
<evidence type="ECO:0000259" key="5">
    <source>
        <dbReference type="SMART" id="SM00849"/>
    </source>
</evidence>
<comment type="caution">
    <text evidence="6">The sequence shown here is derived from an EMBL/GenBank/DDBJ whole genome shotgun (WGS) entry which is preliminary data.</text>
</comment>
<dbReference type="Proteomes" id="UP000187408">
    <property type="component" value="Unassembled WGS sequence"/>
</dbReference>
<dbReference type="GO" id="GO:0046872">
    <property type="term" value="F:metal ion binding"/>
    <property type="evidence" value="ECO:0007669"/>
    <property type="project" value="UniProtKB-KW"/>
</dbReference>
<evidence type="ECO:0000256" key="1">
    <source>
        <dbReference type="ARBA" id="ARBA00001947"/>
    </source>
</evidence>
<dbReference type="STRING" id="1914305.BLW93_04560"/>
<gene>
    <name evidence="6" type="ORF">BLW93_04560</name>
</gene>
<comment type="cofactor">
    <cofactor evidence="1">
        <name>Zn(2+)</name>
        <dbReference type="ChEBI" id="CHEBI:29105"/>
    </cofactor>
</comment>
<organism evidence="6 7">
    <name type="scientific">Desulfurobacterium indicum</name>
    <dbReference type="NCBI Taxonomy" id="1914305"/>
    <lineage>
        <taxon>Bacteria</taxon>
        <taxon>Pseudomonadati</taxon>
        <taxon>Aquificota</taxon>
        <taxon>Aquificia</taxon>
        <taxon>Desulfurobacteriales</taxon>
        <taxon>Desulfurobacteriaceae</taxon>
        <taxon>Desulfurobacterium</taxon>
    </lineage>
</organism>
<dbReference type="RefSeq" id="WP_076712924.1">
    <property type="nucleotide sequence ID" value="NZ_MOEN01000013.1"/>
</dbReference>
<evidence type="ECO:0000313" key="7">
    <source>
        <dbReference type="Proteomes" id="UP000187408"/>
    </source>
</evidence>
<dbReference type="Pfam" id="PF00753">
    <property type="entry name" value="Lactamase_B"/>
    <property type="match status" value="1"/>
</dbReference>
<evidence type="ECO:0000256" key="2">
    <source>
        <dbReference type="ARBA" id="ARBA00022723"/>
    </source>
</evidence>